<organism evidence="2 3">
    <name type="scientific">Amniculicola lignicola CBS 123094</name>
    <dbReference type="NCBI Taxonomy" id="1392246"/>
    <lineage>
        <taxon>Eukaryota</taxon>
        <taxon>Fungi</taxon>
        <taxon>Dikarya</taxon>
        <taxon>Ascomycota</taxon>
        <taxon>Pezizomycotina</taxon>
        <taxon>Dothideomycetes</taxon>
        <taxon>Pleosporomycetidae</taxon>
        <taxon>Pleosporales</taxon>
        <taxon>Amniculicolaceae</taxon>
        <taxon>Amniculicola</taxon>
    </lineage>
</organism>
<dbReference type="Proteomes" id="UP000799779">
    <property type="component" value="Unassembled WGS sequence"/>
</dbReference>
<protein>
    <submittedName>
        <fullName evidence="2">Uncharacterized protein</fullName>
    </submittedName>
</protein>
<name>A0A6A5WFN5_9PLEO</name>
<evidence type="ECO:0000313" key="3">
    <source>
        <dbReference type="Proteomes" id="UP000799779"/>
    </source>
</evidence>
<reference evidence="2" key="1">
    <citation type="journal article" date="2020" name="Stud. Mycol.">
        <title>101 Dothideomycetes genomes: a test case for predicting lifestyles and emergence of pathogens.</title>
        <authorList>
            <person name="Haridas S."/>
            <person name="Albert R."/>
            <person name="Binder M."/>
            <person name="Bloem J."/>
            <person name="Labutti K."/>
            <person name="Salamov A."/>
            <person name="Andreopoulos B."/>
            <person name="Baker S."/>
            <person name="Barry K."/>
            <person name="Bills G."/>
            <person name="Bluhm B."/>
            <person name="Cannon C."/>
            <person name="Castanera R."/>
            <person name="Culley D."/>
            <person name="Daum C."/>
            <person name="Ezra D."/>
            <person name="Gonzalez J."/>
            <person name="Henrissat B."/>
            <person name="Kuo A."/>
            <person name="Liang C."/>
            <person name="Lipzen A."/>
            <person name="Lutzoni F."/>
            <person name="Magnuson J."/>
            <person name="Mondo S."/>
            <person name="Nolan M."/>
            <person name="Ohm R."/>
            <person name="Pangilinan J."/>
            <person name="Park H.-J."/>
            <person name="Ramirez L."/>
            <person name="Alfaro M."/>
            <person name="Sun H."/>
            <person name="Tritt A."/>
            <person name="Yoshinaga Y."/>
            <person name="Zwiers L.-H."/>
            <person name="Turgeon B."/>
            <person name="Goodwin S."/>
            <person name="Spatafora J."/>
            <person name="Crous P."/>
            <person name="Grigoriev I."/>
        </authorList>
    </citation>
    <scope>NUCLEOTIDE SEQUENCE</scope>
    <source>
        <strain evidence="2">CBS 123094</strain>
    </source>
</reference>
<evidence type="ECO:0000313" key="2">
    <source>
        <dbReference type="EMBL" id="KAF2000713.1"/>
    </source>
</evidence>
<accession>A0A6A5WFN5</accession>
<dbReference type="AlphaFoldDB" id="A0A6A5WFN5"/>
<dbReference type="EMBL" id="ML977587">
    <property type="protein sequence ID" value="KAF2000713.1"/>
    <property type="molecule type" value="Genomic_DNA"/>
</dbReference>
<sequence>MKLRSGGRGYITPVTTRQCARAATDIKYGECWVSRISLWPRSKSLSDAWTCAEHGSQSTVKDAHVLPLHPAGNRWSQSARQIPIPPKATPAHGATAQATNPARRPPRKSAPIGGPVLERMAPEKNGGEVPRCLLSPCAASRRGEQASTTAALTDLWALTASCKGSSGSTPARLQKACHGSTAWLCTNSPSHPKDAQQGENPQIAAQVIHREVLCEFAGFHQTNVPYRILGPCREPCGAFPSRSASVPEMLHDMVIKSLFFCSSVRVRVGLGCVDEGNQSHRWPPPSSRGFIFRTPPEDRRHRKETHVRHTGHCCAWFIFAQSTKFKPGVGVWPS</sequence>
<gene>
    <name evidence="2" type="ORF">P154DRAFT_598294</name>
</gene>
<evidence type="ECO:0000256" key="1">
    <source>
        <dbReference type="SAM" id="MobiDB-lite"/>
    </source>
</evidence>
<keyword evidence="3" id="KW-1185">Reference proteome</keyword>
<feature type="region of interest" description="Disordered" evidence="1">
    <location>
        <begin position="85"/>
        <end position="115"/>
    </location>
</feature>
<proteinExistence type="predicted"/>